<proteinExistence type="inferred from homology"/>
<reference evidence="5 6" key="1">
    <citation type="submission" date="2024-01" db="EMBL/GenBank/DDBJ databases">
        <title>A draft genome for the cacao thread blight pathogen Marasmiellus scandens.</title>
        <authorList>
            <person name="Baruah I.K."/>
            <person name="Leung J."/>
            <person name="Bukari Y."/>
            <person name="Amoako-Attah I."/>
            <person name="Meinhardt L.W."/>
            <person name="Bailey B.A."/>
            <person name="Cohen S.P."/>
        </authorList>
    </citation>
    <scope>NUCLEOTIDE SEQUENCE [LARGE SCALE GENOMIC DNA]</scope>
    <source>
        <strain evidence="5 6">GH-19</strain>
    </source>
</reference>
<feature type="domain" description="Proteasome activator PA28 C-terminal" evidence="4">
    <location>
        <begin position="134"/>
        <end position="276"/>
    </location>
</feature>
<evidence type="ECO:0000256" key="1">
    <source>
        <dbReference type="ARBA" id="ARBA00005883"/>
    </source>
</evidence>
<dbReference type="SUPFAM" id="SSF47216">
    <property type="entry name" value="Proteasome activator"/>
    <property type="match status" value="1"/>
</dbReference>
<keyword evidence="6" id="KW-1185">Reference proteome</keyword>
<comment type="similarity">
    <text evidence="1">Belongs to the PA28 family.</text>
</comment>
<sequence length="279" mass="31784">MTKPDAVRALTLSQSLHNRWRKVWHQESRQALISVSGLLNANLRAIGISKRGGKCCRRNYFYYFPRQDSKLISSTNDPDSPFNPTRSAETDTTVYPPPSSVEPPSKKRKISGDAIDSADVSNNDSSNARLQNLVMANKRVKTVHEVIKQHCQDLAFSIDKVKLWLTINMPKIEDGDNFGVQVQEEVLGELHRAQESAYNLRDSARQDYLARAKICSKLIKYPFIQDYTLALQEHDEKQLYFAAQRLRDIRNLYAAIMDITQKNIIKLRAPKGNNSSGLY</sequence>
<keyword evidence="2" id="KW-0647">Proteasome</keyword>
<dbReference type="PANTHER" id="PTHR10660:SF2">
    <property type="entry name" value="LD45860P"/>
    <property type="match status" value="1"/>
</dbReference>
<evidence type="ECO:0000313" key="5">
    <source>
        <dbReference type="EMBL" id="KAK7465855.1"/>
    </source>
</evidence>
<evidence type="ECO:0000256" key="2">
    <source>
        <dbReference type="ARBA" id="ARBA00022942"/>
    </source>
</evidence>
<feature type="region of interest" description="Disordered" evidence="3">
    <location>
        <begin position="72"/>
        <end position="123"/>
    </location>
</feature>
<dbReference type="EMBL" id="JBANRG010000006">
    <property type="protein sequence ID" value="KAK7465855.1"/>
    <property type="molecule type" value="Genomic_DNA"/>
</dbReference>
<accession>A0ABR1JX18</accession>
<name>A0ABR1JX18_9AGAR</name>
<dbReference type="InterPro" id="IPR003186">
    <property type="entry name" value="PA28_C"/>
</dbReference>
<gene>
    <name evidence="5" type="ORF">VKT23_005826</name>
</gene>
<evidence type="ECO:0000256" key="3">
    <source>
        <dbReference type="SAM" id="MobiDB-lite"/>
    </source>
</evidence>
<dbReference type="Pfam" id="PF02252">
    <property type="entry name" value="PA28_C"/>
    <property type="match status" value="1"/>
</dbReference>
<comment type="caution">
    <text evidence="5">The sequence shown here is derived from an EMBL/GenBank/DDBJ whole genome shotgun (WGS) entry which is preliminary data.</text>
</comment>
<feature type="compositionally biased region" description="Low complexity" evidence="3">
    <location>
        <begin position="113"/>
        <end position="123"/>
    </location>
</feature>
<dbReference type="Proteomes" id="UP001498398">
    <property type="component" value="Unassembled WGS sequence"/>
</dbReference>
<organism evidence="5 6">
    <name type="scientific">Marasmiellus scandens</name>
    <dbReference type="NCBI Taxonomy" id="2682957"/>
    <lineage>
        <taxon>Eukaryota</taxon>
        <taxon>Fungi</taxon>
        <taxon>Dikarya</taxon>
        <taxon>Basidiomycota</taxon>
        <taxon>Agaricomycotina</taxon>
        <taxon>Agaricomycetes</taxon>
        <taxon>Agaricomycetidae</taxon>
        <taxon>Agaricales</taxon>
        <taxon>Marasmiineae</taxon>
        <taxon>Omphalotaceae</taxon>
        <taxon>Marasmiellus</taxon>
    </lineage>
</organism>
<dbReference type="InterPro" id="IPR036997">
    <property type="entry name" value="PA28_C_sf"/>
</dbReference>
<dbReference type="Gene3D" id="1.20.120.180">
    <property type="entry name" value="Proteasome activator pa28, C-terminal domain"/>
    <property type="match status" value="1"/>
</dbReference>
<feature type="compositionally biased region" description="Polar residues" evidence="3">
    <location>
        <begin position="72"/>
        <end position="93"/>
    </location>
</feature>
<dbReference type="PANTHER" id="PTHR10660">
    <property type="entry name" value="PROTEASOME REGULATOR PA28"/>
    <property type="match status" value="1"/>
</dbReference>
<evidence type="ECO:0000313" key="6">
    <source>
        <dbReference type="Proteomes" id="UP001498398"/>
    </source>
</evidence>
<protein>
    <recommendedName>
        <fullName evidence="4">Proteasome activator PA28 C-terminal domain-containing protein</fullName>
    </recommendedName>
</protein>
<dbReference type="InterPro" id="IPR036252">
    <property type="entry name" value="Proteasome_activ_sf"/>
</dbReference>
<dbReference type="InterPro" id="IPR009077">
    <property type="entry name" value="Proteasome_activ_PA28"/>
</dbReference>
<evidence type="ECO:0000259" key="4">
    <source>
        <dbReference type="Pfam" id="PF02252"/>
    </source>
</evidence>